<evidence type="ECO:0000313" key="1">
    <source>
        <dbReference type="EMBL" id="GFE56080.1"/>
    </source>
</evidence>
<dbReference type="EMBL" id="BLIY01000050">
    <property type="protein sequence ID" value="GFE56080.1"/>
    <property type="molecule type" value="Genomic_DNA"/>
</dbReference>
<protein>
    <submittedName>
        <fullName evidence="1">Variant erythrocyte surface antigen alpha subunit, putative</fullName>
    </submittedName>
</protein>
<keyword evidence="2" id="KW-1185">Reference proteome</keyword>
<dbReference type="Proteomes" id="UP001057455">
    <property type="component" value="Unassembled WGS sequence"/>
</dbReference>
<dbReference type="AlphaFoldDB" id="A0A9W5TEY0"/>
<dbReference type="OrthoDB" id="367145at2759"/>
<proteinExistence type="predicted"/>
<organism evidence="1 2">
    <name type="scientific">Babesia ovis</name>
    <dbReference type="NCBI Taxonomy" id="5869"/>
    <lineage>
        <taxon>Eukaryota</taxon>
        <taxon>Sar</taxon>
        <taxon>Alveolata</taxon>
        <taxon>Apicomplexa</taxon>
        <taxon>Aconoidasida</taxon>
        <taxon>Piroplasmida</taxon>
        <taxon>Babesiidae</taxon>
        <taxon>Babesia</taxon>
    </lineage>
</organism>
<sequence length="486" mass="53250">MQFYFSYPMSETQSYYLLQDCLVALYFQLYFLLKQCWTTRVYGEGWGYCKYGDGVISDGCGSWICPEAVTKGKEYKKDKETKEKLKQQPDLGILNQQNCGSSAKNPSPLQAFLTDCLKGFTCPVLVDGTSGKKYQENLMELRKDSKANANLYSECYPQFLEHRGHTSKIFGTECALPMGFSGSFRSGGAPAPGAGGSGSGSAAAGQGNGMIGLGIHSVIATYASTDMSSASLYQITRCICSLTRRVPRSTGTIFGFFYGLVDVYSGDRGGFKNALEGELKSCPGYREPSCLLDAIKEWRGVTHNDDHKKGSLDSLYNNGDQCDTCGKYLQTLSGSLYKSVAPQFTATYLSWIIHLTWILHKGLESFLEAFKDISCEDCGCSKKDDCKSGECKKGTHGEKCCCDNVVVCAGVHGLFYRFGFSYTNTGFLSGKKKVNALRADPQFHLYHPVAIRCVHHWHLVDSAGVSAVVNDCESGSDAYPVALEKP</sequence>
<evidence type="ECO:0000313" key="2">
    <source>
        <dbReference type="Proteomes" id="UP001057455"/>
    </source>
</evidence>
<reference evidence="1" key="1">
    <citation type="submission" date="2019-12" db="EMBL/GenBank/DDBJ databases">
        <title>Genome sequence of Babesia ovis.</title>
        <authorList>
            <person name="Yamagishi J."/>
            <person name="Sevinc F."/>
            <person name="Xuan X."/>
        </authorList>
    </citation>
    <scope>NUCLEOTIDE SEQUENCE</scope>
    <source>
        <strain evidence="1">Selcuk</strain>
    </source>
</reference>
<gene>
    <name evidence="1" type="ORF">BaOVIS_034450</name>
</gene>
<name>A0A9W5TEY0_BABOV</name>
<accession>A0A9W5TEY0</accession>
<comment type="caution">
    <text evidence="1">The sequence shown here is derived from an EMBL/GenBank/DDBJ whole genome shotgun (WGS) entry which is preliminary data.</text>
</comment>